<feature type="transmembrane region" description="Helical" evidence="8">
    <location>
        <begin position="446"/>
        <end position="462"/>
    </location>
</feature>
<dbReference type="PANTHER" id="PTHR31806:SF1">
    <property type="entry name" value="PURINE-CYTOSINE PERMEASE FCY2-RELATED"/>
    <property type="match status" value="1"/>
</dbReference>
<feature type="transmembrane region" description="Helical" evidence="8">
    <location>
        <begin position="296"/>
        <end position="316"/>
    </location>
</feature>
<sequence>MTPAERQAVSVEDSNPIGAEHYGSKTLAVEPGGIEQIPDSERHGSPVNLLWTWMSPNLEFATVAVGIIGPLFFGLSFGQTLAAIILGTVLGSVTHGVLSSWGPQHGLAQMVLSRTGFGFLGNILPAGLNALVAGIGWFAVNSISGALALHALVGGLPTWLCLVVVVAAQLLIAFLGHNLVHAFERYALPLLAVVFALGLYFVFSKADLGAAGKPVPGAFLIQTAAAFGYACGWNPYASDYTRYLPKTSKARTVGLFAALGISISCIVLEAAGAAMVSAAGKAAAVDPGVYTGLMPTWLGDLTLLCIALGAVAANALNIYSGAMSFLALGISLPPHRARAIVAVVFGLLGLVLALFGLQNAGTNYENFLLVIAYWIGPWLGVVLTDRLLRRGDPRAEVSAIATDRRYVNWAGAIAMFVAMVVSIWLFSNQTLYAGVIVKASPGIGDITFLVGFVLAAGLYAVLRRLLPARTSVGVTA</sequence>
<evidence type="ECO:0000256" key="8">
    <source>
        <dbReference type="SAM" id="Phobius"/>
    </source>
</evidence>
<organism evidence="9 10">
    <name type="scientific">Terrabacter aerolatus</name>
    <dbReference type="NCBI Taxonomy" id="422442"/>
    <lineage>
        <taxon>Bacteria</taxon>
        <taxon>Bacillati</taxon>
        <taxon>Actinomycetota</taxon>
        <taxon>Actinomycetes</taxon>
        <taxon>Micrococcales</taxon>
        <taxon>Intrasporangiaceae</taxon>
        <taxon>Terrabacter</taxon>
    </lineage>
</organism>
<comment type="subcellular location">
    <subcellularLocation>
        <location evidence="1">Membrane</location>
        <topology evidence="1">Multi-pass membrane protein</topology>
    </subcellularLocation>
</comment>
<keyword evidence="10" id="KW-1185">Reference proteome</keyword>
<keyword evidence="5 8" id="KW-1133">Transmembrane helix</keyword>
<dbReference type="PIRSF" id="PIRSF002744">
    <property type="entry name" value="Pur-cyt_permease"/>
    <property type="match status" value="1"/>
</dbReference>
<dbReference type="GO" id="GO:0022857">
    <property type="term" value="F:transmembrane transporter activity"/>
    <property type="evidence" value="ECO:0007669"/>
    <property type="project" value="InterPro"/>
</dbReference>
<dbReference type="GO" id="GO:0005886">
    <property type="term" value="C:plasma membrane"/>
    <property type="evidence" value="ECO:0007669"/>
    <property type="project" value="TreeGrafter"/>
</dbReference>
<name>A0A512CWR2_9MICO</name>
<dbReference type="PANTHER" id="PTHR31806">
    <property type="entry name" value="PURINE-CYTOSINE PERMEASE FCY2-RELATED"/>
    <property type="match status" value="1"/>
</dbReference>
<dbReference type="Proteomes" id="UP000321534">
    <property type="component" value="Unassembled WGS sequence"/>
</dbReference>
<evidence type="ECO:0000256" key="6">
    <source>
        <dbReference type="ARBA" id="ARBA00023136"/>
    </source>
</evidence>
<feature type="transmembrane region" description="Helical" evidence="8">
    <location>
        <begin position="215"/>
        <end position="232"/>
    </location>
</feature>
<feature type="transmembrane region" description="Helical" evidence="8">
    <location>
        <begin position="119"/>
        <end position="140"/>
    </location>
</feature>
<evidence type="ECO:0000256" key="2">
    <source>
        <dbReference type="ARBA" id="ARBA00008974"/>
    </source>
</evidence>
<feature type="transmembrane region" description="Helical" evidence="8">
    <location>
        <begin position="186"/>
        <end position="203"/>
    </location>
</feature>
<protein>
    <submittedName>
        <fullName evidence="9">Cytosine permease</fullName>
    </submittedName>
</protein>
<keyword evidence="6 7" id="KW-0472">Membrane</keyword>
<accession>A0A512CWR2</accession>
<feature type="transmembrane region" description="Helical" evidence="8">
    <location>
        <begin position="146"/>
        <end position="174"/>
    </location>
</feature>
<gene>
    <name evidence="9" type="ORF">TAE01_04640</name>
</gene>
<dbReference type="AlphaFoldDB" id="A0A512CWR2"/>
<dbReference type="InterPro" id="IPR026030">
    <property type="entry name" value="Pur-cyt_permease_Fcy2/21/22"/>
</dbReference>
<comment type="caution">
    <text evidence="9">The sequence shown here is derived from an EMBL/GenBank/DDBJ whole genome shotgun (WGS) entry which is preliminary data.</text>
</comment>
<dbReference type="RefSeq" id="WP_147062909.1">
    <property type="nucleotide sequence ID" value="NZ_BAAARO010000025.1"/>
</dbReference>
<feature type="transmembrane region" description="Helical" evidence="8">
    <location>
        <begin position="81"/>
        <end position="98"/>
    </location>
</feature>
<evidence type="ECO:0000256" key="7">
    <source>
        <dbReference type="PIRNR" id="PIRNR002744"/>
    </source>
</evidence>
<dbReference type="Gene3D" id="1.10.4160.10">
    <property type="entry name" value="Hydantoin permease"/>
    <property type="match status" value="1"/>
</dbReference>
<evidence type="ECO:0000256" key="1">
    <source>
        <dbReference type="ARBA" id="ARBA00004141"/>
    </source>
</evidence>
<comment type="similarity">
    <text evidence="2 7">Belongs to the purine-cytosine permease (2.A.39) family.</text>
</comment>
<reference evidence="9 10" key="1">
    <citation type="submission" date="2019-07" db="EMBL/GenBank/DDBJ databases">
        <title>Whole genome shotgun sequence of Terrabacter aerolatus NBRC 106305.</title>
        <authorList>
            <person name="Hosoyama A."/>
            <person name="Uohara A."/>
            <person name="Ohji S."/>
            <person name="Ichikawa N."/>
        </authorList>
    </citation>
    <scope>NUCLEOTIDE SEQUENCE [LARGE SCALE GENOMIC DNA]</scope>
    <source>
        <strain evidence="9 10">NBRC 106305</strain>
    </source>
</reference>
<keyword evidence="3 7" id="KW-0813">Transport</keyword>
<feature type="transmembrane region" description="Helical" evidence="8">
    <location>
        <begin position="367"/>
        <end position="385"/>
    </location>
</feature>
<dbReference type="InterPro" id="IPR001248">
    <property type="entry name" value="Pur-cyt_permease"/>
</dbReference>
<dbReference type="Pfam" id="PF02133">
    <property type="entry name" value="Transp_cyt_pur"/>
    <property type="match status" value="1"/>
</dbReference>
<evidence type="ECO:0000256" key="5">
    <source>
        <dbReference type="ARBA" id="ARBA00022989"/>
    </source>
</evidence>
<feature type="transmembrane region" description="Helical" evidence="8">
    <location>
        <begin position="406"/>
        <end position="426"/>
    </location>
</feature>
<dbReference type="OrthoDB" id="9809167at2"/>
<evidence type="ECO:0000313" key="10">
    <source>
        <dbReference type="Proteomes" id="UP000321534"/>
    </source>
</evidence>
<feature type="transmembrane region" description="Helical" evidence="8">
    <location>
        <begin position="58"/>
        <end position="75"/>
    </location>
</feature>
<feature type="transmembrane region" description="Helical" evidence="8">
    <location>
        <begin position="337"/>
        <end position="355"/>
    </location>
</feature>
<feature type="transmembrane region" description="Helical" evidence="8">
    <location>
        <begin position="253"/>
        <end position="276"/>
    </location>
</feature>
<evidence type="ECO:0000256" key="4">
    <source>
        <dbReference type="ARBA" id="ARBA00022692"/>
    </source>
</evidence>
<keyword evidence="4 8" id="KW-0812">Transmembrane</keyword>
<evidence type="ECO:0000313" key="9">
    <source>
        <dbReference type="EMBL" id="GEO28654.1"/>
    </source>
</evidence>
<dbReference type="EMBL" id="BJYX01000001">
    <property type="protein sequence ID" value="GEO28654.1"/>
    <property type="molecule type" value="Genomic_DNA"/>
</dbReference>
<evidence type="ECO:0000256" key="3">
    <source>
        <dbReference type="ARBA" id="ARBA00022448"/>
    </source>
</evidence>
<proteinExistence type="inferred from homology"/>